<dbReference type="PANTHER" id="PTHR19303:SF73">
    <property type="entry name" value="PROTEIN PDC2"/>
    <property type="match status" value="1"/>
</dbReference>
<dbReference type="Proteomes" id="UP001497623">
    <property type="component" value="Unassembled WGS sequence"/>
</dbReference>
<sequence>METIPMQSACGTQGETIPMQIARGTQGETIPMQSACGTQGETISETSSKIKEYHFNASHGWYSRAVNKRFNLRFGKLHGEAESADFQGAEKFIPEVTKFIVDYFDGPEFVYNADEFGLNYKKVPTSSLQLPDNKMRGFKPNKIRVTGMVCGNLAGEKLKPLIIGKFQNPRDLPKDSARRDKLACYYEANKSSWMTGSLYWKWFLSCFIPEMEKRHGEDFYVLLLVDNCAAHPEVVGTLDPRVIMMFLPPNTTSLIQPMDQGVIRNLKLKFHDILYRQLINHIDYVRVSDLSAKPLVEFYKNLNISDVINNVGKAWDDVKASTIQNSWNKLLDKNILREKAAFREFAGPVADTENIETENNQIIQNIVTNMNECTVMGVTTAEDITEVI</sequence>
<evidence type="ECO:0000313" key="3">
    <source>
        <dbReference type="Proteomes" id="UP001497623"/>
    </source>
</evidence>
<feature type="non-terminal residue" evidence="2">
    <location>
        <position position="388"/>
    </location>
</feature>
<evidence type="ECO:0000259" key="1">
    <source>
        <dbReference type="Pfam" id="PF03184"/>
    </source>
</evidence>
<feature type="domain" description="DDE-1" evidence="1">
    <location>
        <begin position="144"/>
        <end position="327"/>
    </location>
</feature>
<organism evidence="2 3">
    <name type="scientific">Meganyctiphanes norvegica</name>
    <name type="common">Northern krill</name>
    <name type="synonym">Thysanopoda norvegica</name>
    <dbReference type="NCBI Taxonomy" id="48144"/>
    <lineage>
        <taxon>Eukaryota</taxon>
        <taxon>Metazoa</taxon>
        <taxon>Ecdysozoa</taxon>
        <taxon>Arthropoda</taxon>
        <taxon>Crustacea</taxon>
        <taxon>Multicrustacea</taxon>
        <taxon>Malacostraca</taxon>
        <taxon>Eumalacostraca</taxon>
        <taxon>Eucarida</taxon>
        <taxon>Euphausiacea</taxon>
        <taxon>Euphausiidae</taxon>
        <taxon>Meganyctiphanes</taxon>
    </lineage>
</organism>
<proteinExistence type="predicted"/>
<name>A0AAV2SR89_MEGNR</name>
<dbReference type="GO" id="GO:0003677">
    <property type="term" value="F:DNA binding"/>
    <property type="evidence" value="ECO:0007669"/>
    <property type="project" value="TreeGrafter"/>
</dbReference>
<dbReference type="InterPro" id="IPR050863">
    <property type="entry name" value="CenT-Element_Derived"/>
</dbReference>
<comment type="caution">
    <text evidence="2">The sequence shown here is derived from an EMBL/GenBank/DDBJ whole genome shotgun (WGS) entry which is preliminary data.</text>
</comment>
<dbReference type="GO" id="GO:0005634">
    <property type="term" value="C:nucleus"/>
    <property type="evidence" value="ECO:0007669"/>
    <property type="project" value="TreeGrafter"/>
</dbReference>
<protein>
    <recommendedName>
        <fullName evidence="1">DDE-1 domain-containing protein</fullName>
    </recommendedName>
</protein>
<accession>A0AAV2SR89</accession>
<dbReference type="PANTHER" id="PTHR19303">
    <property type="entry name" value="TRANSPOSON"/>
    <property type="match status" value="1"/>
</dbReference>
<gene>
    <name evidence="2" type="ORF">MNOR_LOCUS40730</name>
</gene>
<dbReference type="EMBL" id="CAXKWB010130501">
    <property type="protein sequence ID" value="CAL4241717.1"/>
    <property type="molecule type" value="Genomic_DNA"/>
</dbReference>
<keyword evidence="3" id="KW-1185">Reference proteome</keyword>
<evidence type="ECO:0000313" key="2">
    <source>
        <dbReference type="EMBL" id="CAL4241717.1"/>
    </source>
</evidence>
<dbReference type="AlphaFoldDB" id="A0AAV2SR89"/>
<dbReference type="InterPro" id="IPR004875">
    <property type="entry name" value="DDE_SF_endonuclease_dom"/>
</dbReference>
<reference evidence="2 3" key="1">
    <citation type="submission" date="2024-05" db="EMBL/GenBank/DDBJ databases">
        <authorList>
            <person name="Wallberg A."/>
        </authorList>
    </citation>
    <scope>NUCLEOTIDE SEQUENCE [LARGE SCALE GENOMIC DNA]</scope>
</reference>
<dbReference type="Pfam" id="PF03184">
    <property type="entry name" value="DDE_1"/>
    <property type="match status" value="1"/>
</dbReference>